<evidence type="ECO:0000256" key="2">
    <source>
        <dbReference type="ARBA" id="ARBA00022723"/>
    </source>
</evidence>
<protein>
    <submittedName>
        <fullName evidence="5">Mandelate racemase/muconate lactonizing protein</fullName>
    </submittedName>
</protein>
<dbReference type="SUPFAM" id="SSF54826">
    <property type="entry name" value="Enolase N-terminal domain-like"/>
    <property type="match status" value="1"/>
</dbReference>
<organism evidence="5 6">
    <name type="scientific">Rahnella sp. (strain Y9602)</name>
    <dbReference type="NCBI Taxonomy" id="2703885"/>
    <lineage>
        <taxon>Bacteria</taxon>
        <taxon>Pseudomonadati</taxon>
        <taxon>Pseudomonadota</taxon>
        <taxon>Gammaproteobacteria</taxon>
        <taxon>Enterobacterales</taxon>
        <taxon>Yersiniaceae</taxon>
        <taxon>Rahnella</taxon>
    </lineage>
</organism>
<dbReference type="SFLD" id="SFLDS00001">
    <property type="entry name" value="Enolase"/>
    <property type="match status" value="1"/>
</dbReference>
<dbReference type="PROSITE" id="PS00908">
    <property type="entry name" value="MR_MLE_1"/>
    <property type="match status" value="1"/>
</dbReference>
<reference evidence="6" key="1">
    <citation type="submission" date="2011-01" db="EMBL/GenBank/DDBJ databases">
        <title>Complete sequence of chromosome of Rahnella sp. Y9602.</title>
        <authorList>
            <consortium name="US DOE Joint Genome Institute"/>
            <person name="Lucas S."/>
            <person name="Copeland A."/>
            <person name="Lapidus A."/>
            <person name="Cheng J.-F."/>
            <person name="Goodwin L."/>
            <person name="Pitluck S."/>
            <person name="Lu M."/>
            <person name="Detter J.C."/>
            <person name="Han C."/>
            <person name="Tapia R."/>
            <person name="Land M."/>
            <person name="Hauser L."/>
            <person name="Kyrpides N."/>
            <person name="Ivanova N."/>
            <person name="Ovchinnikova G."/>
            <person name="Pagani I."/>
            <person name="Sobecky P.A."/>
            <person name="Martinez R.J."/>
            <person name="Woyke T."/>
        </authorList>
    </citation>
    <scope>NUCLEOTIDE SEQUENCE [LARGE SCALE GENOMIC DNA]</scope>
    <source>
        <strain evidence="6">Y9602</strain>
    </source>
</reference>
<dbReference type="SUPFAM" id="SSF51604">
    <property type="entry name" value="Enolase C-terminal domain-like"/>
    <property type="match status" value="1"/>
</dbReference>
<dbReference type="PROSITE" id="PS00909">
    <property type="entry name" value="MR_MLE_2"/>
    <property type="match status" value="1"/>
</dbReference>
<dbReference type="GO" id="GO:0016052">
    <property type="term" value="P:carbohydrate catabolic process"/>
    <property type="evidence" value="ECO:0007669"/>
    <property type="project" value="TreeGrafter"/>
</dbReference>
<dbReference type="AlphaFoldDB" id="A0A0H3F4B4"/>
<dbReference type="GO" id="GO:0000287">
    <property type="term" value="F:magnesium ion binding"/>
    <property type="evidence" value="ECO:0007669"/>
    <property type="project" value="TreeGrafter"/>
</dbReference>
<evidence type="ECO:0000259" key="4">
    <source>
        <dbReference type="SMART" id="SM00922"/>
    </source>
</evidence>
<dbReference type="HOGENOM" id="CLU_030273_3_1_6"/>
<dbReference type="KEGG" id="rah:Rahaq_0395"/>
<dbReference type="Proteomes" id="UP000007257">
    <property type="component" value="Chromosome"/>
</dbReference>
<dbReference type="PANTHER" id="PTHR13794">
    <property type="entry name" value="ENOLASE SUPERFAMILY, MANDELATE RACEMASE"/>
    <property type="match status" value="1"/>
</dbReference>
<keyword evidence="3" id="KW-0460">Magnesium</keyword>
<dbReference type="Pfam" id="PF13378">
    <property type="entry name" value="MR_MLE_C"/>
    <property type="match status" value="1"/>
</dbReference>
<feature type="domain" description="Mandelate racemase/muconate lactonizing enzyme C-terminal" evidence="4">
    <location>
        <begin position="159"/>
        <end position="251"/>
    </location>
</feature>
<dbReference type="InterPro" id="IPR013341">
    <property type="entry name" value="Mandelate_racemase_N_dom"/>
</dbReference>
<name>A0A0H3F4B4_RAHSY</name>
<keyword evidence="2" id="KW-0479">Metal-binding</keyword>
<dbReference type="GO" id="GO:0016836">
    <property type="term" value="F:hydro-lyase activity"/>
    <property type="evidence" value="ECO:0007669"/>
    <property type="project" value="TreeGrafter"/>
</dbReference>
<dbReference type="CDD" id="cd03316">
    <property type="entry name" value="MR_like"/>
    <property type="match status" value="1"/>
</dbReference>
<dbReference type="EMBL" id="CP002505">
    <property type="protein sequence ID" value="ADW72025.1"/>
    <property type="molecule type" value="Genomic_DNA"/>
</dbReference>
<dbReference type="Gene3D" id="3.30.390.10">
    <property type="entry name" value="Enolase-like, N-terminal domain"/>
    <property type="match status" value="1"/>
</dbReference>
<evidence type="ECO:0000313" key="5">
    <source>
        <dbReference type="EMBL" id="ADW72025.1"/>
    </source>
</evidence>
<dbReference type="RefSeq" id="WP_013573733.1">
    <property type="nucleotide sequence ID" value="NC_015061.1"/>
</dbReference>
<reference evidence="5 6" key="2">
    <citation type="journal article" date="2012" name="J. Bacteriol.">
        <title>Complete Genome Sequence of Rahnella sp. Strain Y9602, a Gammaproteobacterium Isolate from Metal- and Radionuclide-Contaminated Soil.</title>
        <authorList>
            <person name="Martinez R.J."/>
            <person name="Bruce D."/>
            <person name="Detter C."/>
            <person name="Goodwin L.A."/>
            <person name="Han J."/>
            <person name="Han C.S."/>
            <person name="Held B."/>
            <person name="Land M.L."/>
            <person name="Mikhailova N."/>
            <person name="Nolan M."/>
            <person name="Pennacchio L."/>
            <person name="Pitluck S."/>
            <person name="Tapia R."/>
            <person name="Woyke T."/>
            <person name="Sobecky P.A."/>
        </authorList>
    </citation>
    <scope>NUCLEOTIDE SEQUENCE [LARGE SCALE GENOMIC DNA]</scope>
    <source>
        <strain evidence="5 6">Y9602</strain>
    </source>
</reference>
<dbReference type="Pfam" id="PF02746">
    <property type="entry name" value="MR_MLE_N"/>
    <property type="match status" value="1"/>
</dbReference>
<evidence type="ECO:0000256" key="3">
    <source>
        <dbReference type="ARBA" id="ARBA00022842"/>
    </source>
</evidence>
<proteinExistence type="predicted"/>
<evidence type="ECO:0000313" key="6">
    <source>
        <dbReference type="Proteomes" id="UP000007257"/>
    </source>
</evidence>
<accession>A0A0H3F4B4</accession>
<sequence>MKITKIEVLRVAIPFSSDRDKTPEIQADAYNAASPELTRMETLLIKITTDSGLHGWGEGFGHLCNPLTETAMNGLVGRFFLGQTCPESPEEIAALMQQAEVNFHAFGRTGPVMFALSAVDIALWDLLAKAWKQPLWQLLGAKRQKIGVYASLVSYGNHPERVAAKVLSTWQAGFRAIKLHETAYPAIAAAREILPADAELMVDVNCPWNVAEASQQAQALRSLNLGWLEEPVWPPDDLAGLAEVRKQGTRIAAGENAAGIQGFVEHFEHGAIDVAQPSVSKVGGITAMLKVFALAKQYHIRVVPHCFYYGAGLMATAQLVATLDDSVSLEVPYIQWQETLYSQLNFEPHMLLPDTPGLGFEPSLSIIQKYLISSKTLSLTAEAAHA</sequence>
<comment type="cofactor">
    <cofactor evidence="1">
        <name>Mg(2+)</name>
        <dbReference type="ChEBI" id="CHEBI:18420"/>
    </cofactor>
</comment>
<gene>
    <name evidence="5" type="ordered locus">Rahaq_0395</name>
</gene>
<dbReference type="GO" id="GO:0009063">
    <property type="term" value="P:amino acid catabolic process"/>
    <property type="evidence" value="ECO:0007669"/>
    <property type="project" value="InterPro"/>
</dbReference>
<dbReference type="InterPro" id="IPR046945">
    <property type="entry name" value="RHMD-like"/>
</dbReference>
<dbReference type="InterPro" id="IPR036849">
    <property type="entry name" value="Enolase-like_C_sf"/>
</dbReference>
<dbReference type="InterPro" id="IPR018110">
    <property type="entry name" value="Mandel_Rmase/mucon_lact_enz_CS"/>
</dbReference>
<dbReference type="SMART" id="SM00922">
    <property type="entry name" value="MR_MLE"/>
    <property type="match status" value="1"/>
</dbReference>
<dbReference type="PANTHER" id="PTHR13794:SF58">
    <property type="entry name" value="MITOCHONDRIAL ENOLASE SUPERFAMILY MEMBER 1"/>
    <property type="match status" value="1"/>
</dbReference>
<dbReference type="eggNOG" id="COG4948">
    <property type="taxonomic scope" value="Bacteria"/>
</dbReference>
<evidence type="ECO:0000256" key="1">
    <source>
        <dbReference type="ARBA" id="ARBA00001946"/>
    </source>
</evidence>
<dbReference type="InterPro" id="IPR029065">
    <property type="entry name" value="Enolase_C-like"/>
</dbReference>
<dbReference type="Gene3D" id="3.20.20.120">
    <property type="entry name" value="Enolase-like C-terminal domain"/>
    <property type="match status" value="1"/>
</dbReference>
<dbReference type="OrthoDB" id="5596677at2"/>
<dbReference type="InterPro" id="IPR029017">
    <property type="entry name" value="Enolase-like_N"/>
</dbReference>
<dbReference type="InterPro" id="IPR013342">
    <property type="entry name" value="Mandelate_racemase_C"/>
</dbReference>